<name>A0A0D7BFV5_9AGAR</name>
<protein>
    <recommendedName>
        <fullName evidence="2">3'-5' exonuclease domain-containing protein</fullName>
    </recommendedName>
</protein>
<dbReference type="EMBL" id="KN880484">
    <property type="protein sequence ID" value="KIY69413.1"/>
    <property type="molecule type" value="Genomic_DNA"/>
</dbReference>
<accession>A0A0D7BFV5</accession>
<dbReference type="PANTHER" id="PTHR46628:SF1">
    <property type="entry name" value="PIRNA BIOGENESIS PROTEIN EXD1"/>
    <property type="match status" value="1"/>
</dbReference>
<evidence type="ECO:0000313" key="4">
    <source>
        <dbReference type="Proteomes" id="UP000054007"/>
    </source>
</evidence>
<feature type="domain" description="3'-5' exonuclease" evidence="2">
    <location>
        <begin position="20"/>
        <end position="224"/>
    </location>
</feature>
<dbReference type="InterPro" id="IPR002562">
    <property type="entry name" value="3'-5'_exonuclease_dom"/>
</dbReference>
<dbReference type="InterPro" id="IPR052144">
    <property type="entry name" value="piRNA_biogenesis_EXD1"/>
</dbReference>
<dbReference type="SUPFAM" id="SSF53098">
    <property type="entry name" value="Ribonuclease H-like"/>
    <property type="match status" value="1"/>
</dbReference>
<dbReference type="PANTHER" id="PTHR46628">
    <property type="entry name" value="PIRNA BIOGENESIS PROTEIN EXD1"/>
    <property type="match status" value="1"/>
</dbReference>
<dbReference type="GO" id="GO:1990923">
    <property type="term" value="C:PET complex"/>
    <property type="evidence" value="ECO:0007669"/>
    <property type="project" value="TreeGrafter"/>
</dbReference>
<keyword evidence="4" id="KW-1185">Reference proteome</keyword>
<dbReference type="InterPro" id="IPR036397">
    <property type="entry name" value="RNaseH_sf"/>
</dbReference>
<dbReference type="SMART" id="SM00474">
    <property type="entry name" value="35EXOc"/>
    <property type="match status" value="1"/>
</dbReference>
<dbReference type="Pfam" id="PF01612">
    <property type="entry name" value="DNA_pol_A_exo1"/>
    <property type="match status" value="1"/>
</dbReference>
<dbReference type="Proteomes" id="UP000054007">
    <property type="component" value="Unassembled WGS sequence"/>
</dbReference>
<dbReference type="STRING" id="1314674.A0A0D7BFV5"/>
<gene>
    <name evidence="3" type="ORF">CYLTODRAFT_442664</name>
</gene>
<dbReference type="OrthoDB" id="26838at2759"/>
<dbReference type="Gene3D" id="3.30.420.10">
    <property type="entry name" value="Ribonuclease H-like superfamily/Ribonuclease H"/>
    <property type="match status" value="1"/>
</dbReference>
<evidence type="ECO:0000259" key="2">
    <source>
        <dbReference type="SMART" id="SM00474"/>
    </source>
</evidence>
<evidence type="ECO:0000256" key="1">
    <source>
        <dbReference type="SAM" id="MobiDB-lite"/>
    </source>
</evidence>
<dbReference type="GO" id="GO:0003676">
    <property type="term" value="F:nucleic acid binding"/>
    <property type="evidence" value="ECO:0007669"/>
    <property type="project" value="InterPro"/>
</dbReference>
<dbReference type="InterPro" id="IPR012337">
    <property type="entry name" value="RNaseH-like_sf"/>
</dbReference>
<proteinExistence type="predicted"/>
<evidence type="ECO:0000313" key="3">
    <source>
        <dbReference type="EMBL" id="KIY69413.1"/>
    </source>
</evidence>
<organism evidence="3 4">
    <name type="scientific">Cylindrobasidium torrendii FP15055 ss-10</name>
    <dbReference type="NCBI Taxonomy" id="1314674"/>
    <lineage>
        <taxon>Eukaryota</taxon>
        <taxon>Fungi</taxon>
        <taxon>Dikarya</taxon>
        <taxon>Basidiomycota</taxon>
        <taxon>Agaricomycotina</taxon>
        <taxon>Agaricomycetes</taxon>
        <taxon>Agaricomycetidae</taxon>
        <taxon>Agaricales</taxon>
        <taxon>Marasmiineae</taxon>
        <taxon>Physalacriaceae</taxon>
        <taxon>Cylindrobasidium</taxon>
    </lineage>
</organism>
<sequence length="347" mass="39456">MIPSPVSFPLAATMSTPHEVLLCDTVQTLANAIERLRGVTSIGMDCEGQNLGITGGSLSILALRPIGKDETTYLFDFLYFSDAELRPLFDILEDEAILKLVWDGRQDFSELIHGHNVELRNVLDLQLADIISRIMRGLGHVDRMKRLKGCGCPAWAIKNPSVQRLGWLKGAVDEHSVLPGPMTKEKADHDKWLLRPLSPTQIEYAARDVLFIDLLYRHFIAHNYIDMQTLPALSMEYVTARRERRAGATETHGLLPICFLENRSGKNGEFTKCYACWRYLPKRAFMDDQWDTAVRMPGAGGRCISCFARARCNAFMKRAHCRYEKRQKDKGETEEKKQKQERDGLPK</sequence>
<feature type="region of interest" description="Disordered" evidence="1">
    <location>
        <begin position="325"/>
        <end position="347"/>
    </location>
</feature>
<dbReference type="GO" id="GO:0006139">
    <property type="term" value="P:nucleobase-containing compound metabolic process"/>
    <property type="evidence" value="ECO:0007669"/>
    <property type="project" value="InterPro"/>
</dbReference>
<dbReference type="GO" id="GO:0008408">
    <property type="term" value="F:3'-5' exonuclease activity"/>
    <property type="evidence" value="ECO:0007669"/>
    <property type="project" value="InterPro"/>
</dbReference>
<dbReference type="AlphaFoldDB" id="A0A0D7BFV5"/>
<reference evidence="3 4" key="1">
    <citation type="journal article" date="2015" name="Fungal Genet. Biol.">
        <title>Evolution of novel wood decay mechanisms in Agaricales revealed by the genome sequences of Fistulina hepatica and Cylindrobasidium torrendii.</title>
        <authorList>
            <person name="Floudas D."/>
            <person name="Held B.W."/>
            <person name="Riley R."/>
            <person name="Nagy L.G."/>
            <person name="Koehler G."/>
            <person name="Ransdell A.S."/>
            <person name="Younus H."/>
            <person name="Chow J."/>
            <person name="Chiniquy J."/>
            <person name="Lipzen A."/>
            <person name="Tritt A."/>
            <person name="Sun H."/>
            <person name="Haridas S."/>
            <person name="LaButti K."/>
            <person name="Ohm R.A."/>
            <person name="Kues U."/>
            <person name="Blanchette R.A."/>
            <person name="Grigoriev I.V."/>
            <person name="Minto R.E."/>
            <person name="Hibbett D.S."/>
        </authorList>
    </citation>
    <scope>NUCLEOTIDE SEQUENCE [LARGE SCALE GENOMIC DNA]</scope>
    <source>
        <strain evidence="3 4">FP15055 ss-10</strain>
    </source>
</reference>